<dbReference type="CDD" id="cd02440">
    <property type="entry name" value="AdoMet_MTases"/>
    <property type="match status" value="1"/>
</dbReference>
<dbReference type="Proteomes" id="UP000295685">
    <property type="component" value="Unassembled WGS sequence"/>
</dbReference>
<dbReference type="AlphaFoldDB" id="A0A4R8SG38"/>
<dbReference type="InterPro" id="IPR029063">
    <property type="entry name" value="SAM-dependent_MTases_sf"/>
</dbReference>
<evidence type="ECO:0000256" key="2">
    <source>
        <dbReference type="ARBA" id="ARBA00022679"/>
    </source>
</evidence>
<dbReference type="EMBL" id="PECK01000003">
    <property type="protein sequence ID" value="TDZ95843.1"/>
    <property type="molecule type" value="Genomic_DNA"/>
</dbReference>
<protein>
    <submittedName>
        <fullName evidence="4">Mg-protoporphyrin IX methyl transferase</fullName>
    </submittedName>
</protein>
<comment type="caution">
    <text evidence="4">The sequence shown here is derived from an EMBL/GenBank/DDBJ whole genome shotgun (WGS) entry which is preliminary data.</text>
</comment>
<dbReference type="EMBL" id="PECM01000008">
    <property type="protein sequence ID" value="TEA04940.1"/>
    <property type="molecule type" value="Genomic_DNA"/>
</dbReference>
<keyword evidence="2 4" id="KW-0808">Transferase</keyword>
<accession>A0A4R8SG38</accession>
<dbReference type="PANTHER" id="PTHR43464:SF19">
    <property type="entry name" value="UBIQUINONE BIOSYNTHESIS O-METHYLTRANSFERASE, MITOCHONDRIAL"/>
    <property type="match status" value="1"/>
</dbReference>
<dbReference type="InterPro" id="IPR008715">
    <property type="entry name" value="SAM-MeTfrase_NodS-like"/>
</dbReference>
<dbReference type="Proteomes" id="UP000294844">
    <property type="component" value="Unassembled WGS sequence"/>
</dbReference>
<keyword evidence="6" id="KW-1185">Reference proteome</keyword>
<evidence type="ECO:0000313" key="4">
    <source>
        <dbReference type="EMBL" id="TDZ95843.1"/>
    </source>
</evidence>
<keyword evidence="1" id="KW-0489">Methyltransferase</keyword>
<evidence type="ECO:0000256" key="1">
    <source>
        <dbReference type="ARBA" id="ARBA00022603"/>
    </source>
</evidence>
<dbReference type="GO" id="GO:0032259">
    <property type="term" value="P:methylation"/>
    <property type="evidence" value="ECO:0007669"/>
    <property type="project" value="UniProtKB-KW"/>
</dbReference>
<evidence type="ECO:0000256" key="3">
    <source>
        <dbReference type="ARBA" id="ARBA00022691"/>
    </source>
</evidence>
<dbReference type="PANTHER" id="PTHR43464">
    <property type="entry name" value="METHYLTRANSFERASE"/>
    <property type="match status" value="1"/>
</dbReference>
<evidence type="ECO:0000313" key="7">
    <source>
        <dbReference type="Proteomes" id="UP000295685"/>
    </source>
</evidence>
<reference evidence="6 7" key="1">
    <citation type="journal article" date="2019" name="Sci. Rep.">
        <title>Extended insight into the Mycobacterium chelonae-abscessus complex through whole genome sequencing of Mycobacterium salmoniphilum outbreak and Mycobacterium salmoniphilum-like strains.</title>
        <authorList>
            <person name="Behra P.R.K."/>
            <person name="Das S."/>
            <person name="Pettersson B.M.F."/>
            <person name="Shirreff L."/>
            <person name="DuCote T."/>
            <person name="Jacobsson K.G."/>
            <person name="Ennis D.G."/>
            <person name="Kirsebom L.A."/>
        </authorList>
    </citation>
    <scope>NUCLEOTIDE SEQUENCE [LARGE SCALE GENOMIC DNA]</scope>
    <source>
        <strain evidence="5 6">CCUG 60883</strain>
        <strain evidence="4 7">CCUG 60885</strain>
    </source>
</reference>
<keyword evidence="3" id="KW-0949">S-adenosyl-L-methionine</keyword>
<dbReference type="SUPFAM" id="SSF53335">
    <property type="entry name" value="S-adenosyl-L-methionine-dependent methyltransferases"/>
    <property type="match status" value="1"/>
</dbReference>
<proteinExistence type="predicted"/>
<dbReference type="OrthoDB" id="116799at2"/>
<dbReference type="GO" id="GO:0008757">
    <property type="term" value="F:S-adenosylmethionine-dependent methyltransferase activity"/>
    <property type="evidence" value="ECO:0007669"/>
    <property type="project" value="InterPro"/>
</dbReference>
<sequence length="211" mass="23327">MGRVPDDFFDEMYATSDDPWQLGQRWYEQRKYAITLAMLPKPGYRHVFEPGCSVGILTEQLAARCERVTAIDLVGSALDSAHARIARCGHSDRVSFRRQSLDSDWPAEDFDLVVLSEVAYYLDAVLLRDVLDRELGRMREGTTVLAAHWRHAVAGYPLNGDEANRLIGATAGLHQTARYRDDDVAIDVFVVGLVPSVAAATGVPGAGHVDR</sequence>
<dbReference type="Gene3D" id="3.40.50.150">
    <property type="entry name" value="Vaccinia Virus protein VP39"/>
    <property type="match status" value="1"/>
</dbReference>
<dbReference type="Pfam" id="PF05401">
    <property type="entry name" value="NodS"/>
    <property type="match status" value="1"/>
</dbReference>
<name>A0A4R8SG38_9MYCO</name>
<gene>
    <name evidence="5" type="ORF">CCUG60883_02239</name>
    <name evidence="4" type="ORF">CCUG60885_01980</name>
</gene>
<dbReference type="RefSeq" id="WP_078361399.1">
    <property type="nucleotide sequence ID" value="NZ_PECK01000003.1"/>
</dbReference>
<evidence type="ECO:0000313" key="6">
    <source>
        <dbReference type="Proteomes" id="UP000294844"/>
    </source>
</evidence>
<dbReference type="GO" id="GO:0009312">
    <property type="term" value="P:oligosaccharide biosynthetic process"/>
    <property type="evidence" value="ECO:0007669"/>
    <property type="project" value="InterPro"/>
</dbReference>
<evidence type="ECO:0000313" key="5">
    <source>
        <dbReference type="EMBL" id="TEA04940.1"/>
    </source>
</evidence>
<organism evidence="4 7">
    <name type="scientific">Mycobacteroides salmoniphilum</name>
    <dbReference type="NCBI Taxonomy" id="404941"/>
    <lineage>
        <taxon>Bacteria</taxon>
        <taxon>Bacillati</taxon>
        <taxon>Actinomycetota</taxon>
        <taxon>Actinomycetes</taxon>
        <taxon>Mycobacteriales</taxon>
        <taxon>Mycobacteriaceae</taxon>
        <taxon>Mycobacteroides</taxon>
    </lineage>
</organism>